<dbReference type="GO" id="GO:0061542">
    <property type="term" value="F:3-demethylubiquinol 3-O-methyltransferase activity"/>
    <property type="evidence" value="ECO:0007669"/>
    <property type="project" value="UniProtKB-UniRule"/>
</dbReference>
<evidence type="ECO:0000256" key="4">
    <source>
        <dbReference type="ARBA" id="ARBA00022691"/>
    </source>
</evidence>
<dbReference type="GO" id="GO:0032259">
    <property type="term" value="P:methylation"/>
    <property type="evidence" value="ECO:0007669"/>
    <property type="project" value="UniProtKB-KW"/>
</dbReference>
<evidence type="ECO:0000256" key="2">
    <source>
        <dbReference type="ARBA" id="ARBA00022679"/>
    </source>
</evidence>
<dbReference type="HAMAP" id="MF_00472">
    <property type="entry name" value="UbiG"/>
    <property type="match status" value="1"/>
</dbReference>
<feature type="binding site" evidence="5">
    <location>
        <position position="132"/>
    </location>
    <ligand>
        <name>S-adenosyl-L-methionine</name>
        <dbReference type="ChEBI" id="CHEBI:59789"/>
    </ligand>
</feature>
<accession>A0A6S6QLH4</accession>
<comment type="pathway">
    <text evidence="5">Cofactor biosynthesis; ubiquinone biosynthesis.</text>
</comment>
<dbReference type="UniPathway" id="UPA00232"/>
<feature type="binding site" evidence="5">
    <location>
        <position position="68"/>
    </location>
    <ligand>
        <name>S-adenosyl-L-methionine</name>
        <dbReference type="ChEBI" id="CHEBI:59789"/>
    </ligand>
</feature>
<dbReference type="NCBIfam" id="TIGR01983">
    <property type="entry name" value="UbiG"/>
    <property type="match status" value="1"/>
</dbReference>
<gene>
    <name evidence="5 6" type="primary">ubiG</name>
    <name evidence="6" type="ORF">IZ6_04640</name>
</gene>
<dbReference type="Gene3D" id="3.40.50.150">
    <property type="entry name" value="Vaccinia Virus protein VP39"/>
    <property type="match status" value="1"/>
</dbReference>
<feature type="binding site" evidence="5">
    <location>
        <position position="37"/>
    </location>
    <ligand>
        <name>S-adenosyl-L-methionine</name>
        <dbReference type="ChEBI" id="CHEBI:59789"/>
    </ligand>
</feature>
<dbReference type="PANTHER" id="PTHR43464:SF19">
    <property type="entry name" value="UBIQUINONE BIOSYNTHESIS O-METHYLTRANSFERASE, MITOCHONDRIAL"/>
    <property type="match status" value="1"/>
</dbReference>
<dbReference type="PANTHER" id="PTHR43464">
    <property type="entry name" value="METHYLTRANSFERASE"/>
    <property type="match status" value="1"/>
</dbReference>
<comment type="similarity">
    <text evidence="5">Belongs to the methyltransferase superfamily. UbiG/COQ3 family.</text>
</comment>
<dbReference type="GO" id="GO:0010420">
    <property type="term" value="F:polyprenyldihydroxybenzoate methyltransferase activity"/>
    <property type="evidence" value="ECO:0007669"/>
    <property type="project" value="InterPro"/>
</dbReference>
<dbReference type="InterPro" id="IPR010233">
    <property type="entry name" value="UbiG_MeTrfase"/>
</dbReference>
<dbReference type="AlphaFoldDB" id="A0A6S6QLH4"/>
<evidence type="ECO:0000256" key="3">
    <source>
        <dbReference type="ARBA" id="ARBA00022688"/>
    </source>
</evidence>
<evidence type="ECO:0000313" key="6">
    <source>
        <dbReference type="EMBL" id="BCJ89729.1"/>
    </source>
</evidence>
<keyword evidence="6" id="KW-0830">Ubiquinone</keyword>
<dbReference type="EC" id="2.1.1.64" evidence="5"/>
<dbReference type="CDD" id="cd02440">
    <property type="entry name" value="AdoMet_MTases"/>
    <property type="match status" value="1"/>
</dbReference>
<dbReference type="Proteomes" id="UP000515317">
    <property type="component" value="Chromosome"/>
</dbReference>
<comment type="function">
    <text evidence="5">O-methyltransferase that catalyzes the 2 O-methylation steps in the ubiquinone biosynthetic pathway.</text>
</comment>
<evidence type="ECO:0000313" key="7">
    <source>
        <dbReference type="Proteomes" id="UP000515317"/>
    </source>
</evidence>
<dbReference type="EMBL" id="AP023361">
    <property type="protein sequence ID" value="BCJ89729.1"/>
    <property type="molecule type" value="Genomic_DNA"/>
</dbReference>
<reference evidence="6 7" key="1">
    <citation type="submission" date="2020-08" db="EMBL/GenBank/DDBJ databases">
        <title>Genome sequence of Rhizobiales bacterium strain IZ6.</title>
        <authorList>
            <person name="Nakai R."/>
            <person name="Naganuma T."/>
        </authorList>
    </citation>
    <scope>NUCLEOTIDE SEQUENCE [LARGE SCALE GENOMIC DNA]</scope>
    <source>
        <strain evidence="6 7">IZ6</strain>
    </source>
</reference>
<protein>
    <recommendedName>
        <fullName evidence="5">Ubiquinone biosynthesis O-methyltransferase</fullName>
    </recommendedName>
    <alternativeName>
        <fullName evidence="5">2-polyprenyl-6-hydroxyphenol methylase</fullName>
        <ecNumber evidence="5">2.1.1.222</ecNumber>
    </alternativeName>
    <alternativeName>
        <fullName evidence="5">3-demethylubiquinone 3-O-methyltransferase</fullName>
        <ecNumber evidence="5">2.1.1.64</ecNumber>
    </alternativeName>
</protein>
<organism evidence="6 7">
    <name type="scientific">Terrihabitans soli</name>
    <dbReference type="NCBI Taxonomy" id="708113"/>
    <lineage>
        <taxon>Bacteria</taxon>
        <taxon>Pseudomonadati</taxon>
        <taxon>Pseudomonadota</taxon>
        <taxon>Alphaproteobacteria</taxon>
        <taxon>Hyphomicrobiales</taxon>
        <taxon>Terrihabitans</taxon>
    </lineage>
</organism>
<dbReference type="RefSeq" id="WP_225873977.1">
    <property type="nucleotide sequence ID" value="NZ_AP023361.1"/>
</dbReference>
<keyword evidence="7" id="KW-1185">Reference proteome</keyword>
<keyword evidence="3 5" id="KW-0831">Ubiquinone biosynthesis</keyword>
<sequence length="242" mass="26215">MASSVNQEEVARFAALADEWWSPKGPYAPLHKLTPVRVEYVRDRLAERFARDPSSLKSLKGLNILDVGCGGGILSEPLARLGASVTGIEPAAESIAVAKSHAEEAGLDINYRAASAEELLAEGRTFDAVIASEVIEHVDDPASFVKTISGLARPGGLVLFSTLNRTVKSFALAIVGAEYVLRWIPAGTHDWQKFVTPDELTSWCASAGVEATDVTGMIFDPLRDRWRLGRDSGCNYWLTAEK</sequence>
<keyword evidence="2 5" id="KW-0808">Transferase</keyword>
<proteinExistence type="inferred from homology"/>
<evidence type="ECO:0000256" key="1">
    <source>
        <dbReference type="ARBA" id="ARBA00022603"/>
    </source>
</evidence>
<dbReference type="SUPFAM" id="SSF53335">
    <property type="entry name" value="S-adenosyl-L-methionine-dependent methyltransferases"/>
    <property type="match status" value="1"/>
</dbReference>
<name>A0A6S6QLH4_9HYPH</name>
<dbReference type="KEGG" id="tso:IZ6_04640"/>
<comment type="catalytic activity">
    <reaction evidence="5">
        <text>a 3-(all-trans-polyprenyl)benzene-1,2-diol + S-adenosyl-L-methionine = a 2-methoxy-6-(all-trans-polyprenyl)phenol + S-adenosyl-L-homocysteine + H(+)</text>
        <dbReference type="Rhea" id="RHEA:31411"/>
        <dbReference type="Rhea" id="RHEA-COMP:9550"/>
        <dbReference type="Rhea" id="RHEA-COMP:9551"/>
        <dbReference type="ChEBI" id="CHEBI:15378"/>
        <dbReference type="ChEBI" id="CHEBI:57856"/>
        <dbReference type="ChEBI" id="CHEBI:59789"/>
        <dbReference type="ChEBI" id="CHEBI:62729"/>
        <dbReference type="ChEBI" id="CHEBI:62731"/>
        <dbReference type="EC" id="2.1.1.222"/>
    </reaction>
</comment>
<keyword evidence="1 5" id="KW-0489">Methyltransferase</keyword>
<evidence type="ECO:0000256" key="5">
    <source>
        <dbReference type="HAMAP-Rule" id="MF_00472"/>
    </source>
</evidence>
<dbReference type="InterPro" id="IPR029063">
    <property type="entry name" value="SAM-dependent_MTases_sf"/>
</dbReference>
<dbReference type="GO" id="GO:0102208">
    <property type="term" value="F:2-polyprenyl-6-hydroxyphenol methylase activity"/>
    <property type="evidence" value="ECO:0007669"/>
    <property type="project" value="UniProtKB-EC"/>
</dbReference>
<dbReference type="Pfam" id="PF13489">
    <property type="entry name" value="Methyltransf_23"/>
    <property type="match status" value="1"/>
</dbReference>
<comment type="caution">
    <text evidence="5">Lacks conserved residue(s) required for the propagation of feature annotation.</text>
</comment>
<keyword evidence="4 5" id="KW-0949">S-adenosyl-L-methionine</keyword>
<dbReference type="EC" id="2.1.1.222" evidence="5"/>
<comment type="catalytic activity">
    <reaction evidence="5">
        <text>a 3-demethylubiquinol + S-adenosyl-L-methionine = a ubiquinol + S-adenosyl-L-homocysteine + H(+)</text>
        <dbReference type="Rhea" id="RHEA:44380"/>
        <dbReference type="Rhea" id="RHEA-COMP:9566"/>
        <dbReference type="Rhea" id="RHEA-COMP:10914"/>
        <dbReference type="ChEBI" id="CHEBI:15378"/>
        <dbReference type="ChEBI" id="CHEBI:17976"/>
        <dbReference type="ChEBI" id="CHEBI:57856"/>
        <dbReference type="ChEBI" id="CHEBI:59789"/>
        <dbReference type="ChEBI" id="CHEBI:84422"/>
        <dbReference type="EC" id="2.1.1.64"/>
    </reaction>
</comment>